<gene>
    <name evidence="1" type="ORF">BN1049_01840</name>
</gene>
<dbReference type="OrthoDB" id="1493009at2"/>
<protein>
    <submittedName>
        <fullName evidence="1">Uncharacterized protein</fullName>
    </submittedName>
</protein>
<evidence type="ECO:0000313" key="1">
    <source>
        <dbReference type="EMBL" id="CEA05003.1"/>
    </source>
</evidence>
<proteinExistence type="predicted"/>
<accession>A0A078MC76</accession>
<reference evidence="1" key="1">
    <citation type="submission" date="2014-07" db="EMBL/GenBank/DDBJ databases">
        <authorList>
            <person name="Urmite Genomes Urmite Genomes"/>
        </authorList>
    </citation>
    <scope>NUCLEOTIDE SEQUENCE</scope>
    <source>
        <strain evidence="1">12M76_air</strain>
    </source>
</reference>
<dbReference type="RefSeq" id="WP_158023902.1">
    <property type="nucleotide sequence ID" value="NZ_LK391969.1"/>
</dbReference>
<sequence length="219" mass="25170">MKELGESNTDKRVKLYKAFAGLIPGGSFIAELGIDKIPEQRLDRVIDFVEKLESRIKKLETKSFTSDQQFGYLAENSLLESAKAYSAKRRSWLAAICVPLRDPPYLEEWELRISSVAKLASLSDAEVDYLLGYADPTRSFRLRHRQEDRHVFISDADNRKLPSQELFEKTLLNTEKVIHRDSLLRLGLLNFKDDGSFETYELTNSGKLFIYILTGNMVR</sequence>
<dbReference type="EMBL" id="LK391969">
    <property type="protein sequence ID" value="CEF26906.1"/>
    <property type="molecule type" value="Genomic_DNA"/>
</dbReference>
<dbReference type="AlphaFoldDB" id="A0A078MC76"/>
<dbReference type="PATRIC" id="fig|1461581.3.peg.1818"/>
<name>A0A078MC76_9PSED</name>
<dbReference type="EMBL" id="LM997413">
    <property type="protein sequence ID" value="CEA05003.1"/>
    <property type="molecule type" value="Genomic_DNA"/>
</dbReference>
<organism evidence="1">
    <name type="scientific">Pseudomonas saudimassiliensis</name>
    <dbReference type="NCBI Taxonomy" id="1461581"/>
    <lineage>
        <taxon>Bacteria</taxon>
        <taxon>Pseudomonadati</taxon>
        <taxon>Pseudomonadota</taxon>
        <taxon>Gammaproteobacteria</taxon>
        <taxon>Pseudomonadales</taxon>
        <taxon>Pseudomonadaceae</taxon>
        <taxon>Pseudomonas</taxon>
    </lineage>
</organism>